<dbReference type="Gene3D" id="2.60.120.260">
    <property type="entry name" value="Galactose-binding domain-like"/>
    <property type="match status" value="1"/>
</dbReference>
<sequence length="624" mass="70320">MSLPHPADAHLPAPHPSDVPRPEYPRPQFARDAWLNLNGEWQFETDRADTGLERGLRDRELTDRVVVPFCPESELSGIGETDFLEAVWYRRTVTVPAEWADARVLLHFGAVDHDTTVWADGVEVARHRGGFTPFTADLGEAAVPGREITLVVRARDSRHGVQARGKQSTWYANSHAHYTRTTGIWQTVWMEPVPRSVSLRRPRITPDLASGSFFLELPLTANLPGHRVRAVLTDDRGEAARAETRADLDLAPRLVLPVPEDRRRVWSPEDPYLYGLAIEVLDADGNAVDTVRSYAGLRSVAIHGKRLLLNGEPVFQRLVLDQGYYPDGLMTAPTDADLVRDIELGLRAGFNGARLHQKVFEERYLYHADRLGYLVWGEFGDWGCEVGVRDDNQRPDASYVAEWLEALERDHSHPSIVGWCPLNETYQHLHDRVTQLDDVTRAMFLATKQADPTRPVIDASGYAHRIAETDVYDSHLYEQDPARFAEQMSGLDRDQPFVNAAPDGRPWSVPYRGQPYFCSEFGGIWWDPEAAASTAGNDQADSWGYGERPRTAEEFTGRFTALTGVLLSDPDMFGYCYTQLTDVFQERNGVYRFDRSEKVDTTVLRDAQTRPAAYEKSGWAVGTD</sequence>
<feature type="compositionally biased region" description="Low complexity" evidence="4">
    <location>
        <begin position="1"/>
        <end position="12"/>
    </location>
</feature>
<feature type="domain" description="Glycosyl hydrolases family 2 sugar binding" evidence="7">
    <location>
        <begin position="86"/>
        <end position="152"/>
    </location>
</feature>
<evidence type="ECO:0000256" key="2">
    <source>
        <dbReference type="ARBA" id="ARBA00022801"/>
    </source>
</evidence>
<gene>
    <name evidence="8" type="ORF">GCM10010145_21150</name>
</gene>
<reference evidence="8" key="2">
    <citation type="submission" date="2020-09" db="EMBL/GenBank/DDBJ databases">
        <authorList>
            <person name="Sun Q."/>
            <person name="Ohkuma M."/>
        </authorList>
    </citation>
    <scope>NUCLEOTIDE SEQUENCE</scope>
    <source>
        <strain evidence="8">JCM 3131</strain>
    </source>
</reference>
<evidence type="ECO:0000256" key="3">
    <source>
        <dbReference type="ARBA" id="ARBA00023295"/>
    </source>
</evidence>
<comment type="caution">
    <text evidence="8">The sequence shown here is derived from an EMBL/GenBank/DDBJ whole genome shotgun (WGS) entry which is preliminary data.</text>
</comment>
<evidence type="ECO:0000256" key="4">
    <source>
        <dbReference type="SAM" id="MobiDB-lite"/>
    </source>
</evidence>
<accession>A0A918BB08</accession>
<keyword evidence="3" id="KW-0326">Glycosidase</keyword>
<dbReference type="GO" id="GO:0004553">
    <property type="term" value="F:hydrolase activity, hydrolyzing O-glycosyl compounds"/>
    <property type="evidence" value="ECO:0007669"/>
    <property type="project" value="InterPro"/>
</dbReference>
<feature type="domain" description="Glycoside hydrolase family 2 catalytic" evidence="6">
    <location>
        <begin position="338"/>
        <end position="490"/>
    </location>
</feature>
<dbReference type="AlphaFoldDB" id="A0A918BB08"/>
<name>A0A918BB08_9ACTN</name>
<organism evidence="8 9">
    <name type="scientific">Streptomyces ruber</name>
    <dbReference type="NCBI Taxonomy" id="83378"/>
    <lineage>
        <taxon>Bacteria</taxon>
        <taxon>Bacillati</taxon>
        <taxon>Actinomycetota</taxon>
        <taxon>Actinomycetes</taxon>
        <taxon>Kitasatosporales</taxon>
        <taxon>Streptomycetaceae</taxon>
        <taxon>Streptomyces</taxon>
    </lineage>
</organism>
<reference evidence="8" key="1">
    <citation type="journal article" date="2014" name="Int. J. Syst. Evol. Microbiol.">
        <title>Complete genome sequence of Corynebacterium casei LMG S-19264T (=DSM 44701T), isolated from a smear-ripened cheese.</title>
        <authorList>
            <consortium name="US DOE Joint Genome Institute (JGI-PGF)"/>
            <person name="Walter F."/>
            <person name="Albersmeier A."/>
            <person name="Kalinowski J."/>
            <person name="Ruckert C."/>
        </authorList>
    </citation>
    <scope>NUCLEOTIDE SEQUENCE</scope>
    <source>
        <strain evidence="8">JCM 3131</strain>
    </source>
</reference>
<dbReference type="InterPro" id="IPR006102">
    <property type="entry name" value="Ig-like_GH2"/>
</dbReference>
<dbReference type="PANTHER" id="PTHR42732:SF3">
    <property type="entry name" value="HYDROLASE"/>
    <property type="match status" value="1"/>
</dbReference>
<dbReference type="Pfam" id="PF00703">
    <property type="entry name" value="Glyco_hydro_2"/>
    <property type="match status" value="1"/>
</dbReference>
<dbReference type="PANTHER" id="PTHR42732">
    <property type="entry name" value="BETA-GALACTOSIDASE"/>
    <property type="match status" value="1"/>
</dbReference>
<keyword evidence="2 8" id="KW-0378">Hydrolase</keyword>
<dbReference type="Pfam" id="PF02837">
    <property type="entry name" value="Glyco_hydro_2_N"/>
    <property type="match status" value="1"/>
</dbReference>
<dbReference type="InterPro" id="IPR017853">
    <property type="entry name" value="GH"/>
</dbReference>
<dbReference type="InterPro" id="IPR013783">
    <property type="entry name" value="Ig-like_fold"/>
</dbReference>
<dbReference type="GO" id="GO:0005975">
    <property type="term" value="P:carbohydrate metabolic process"/>
    <property type="evidence" value="ECO:0007669"/>
    <property type="project" value="InterPro"/>
</dbReference>
<dbReference type="SUPFAM" id="SSF49303">
    <property type="entry name" value="beta-Galactosidase/glucuronidase domain"/>
    <property type="match status" value="1"/>
</dbReference>
<evidence type="ECO:0000313" key="8">
    <source>
        <dbReference type="EMBL" id="GGQ51605.1"/>
    </source>
</evidence>
<dbReference type="InterPro" id="IPR008979">
    <property type="entry name" value="Galactose-bd-like_sf"/>
</dbReference>
<dbReference type="Proteomes" id="UP000620156">
    <property type="component" value="Unassembled WGS sequence"/>
</dbReference>
<protein>
    <submittedName>
        <fullName evidence="8">Hydrolase</fullName>
    </submittedName>
</protein>
<feature type="domain" description="Glycoside hydrolase family 2 immunoglobulin-like beta-sandwich" evidence="5">
    <location>
        <begin position="198"/>
        <end position="298"/>
    </location>
</feature>
<dbReference type="Pfam" id="PF02836">
    <property type="entry name" value="Glyco_hydro_2_C"/>
    <property type="match status" value="1"/>
</dbReference>
<dbReference type="InterPro" id="IPR006103">
    <property type="entry name" value="Glyco_hydro_2_cat"/>
</dbReference>
<evidence type="ECO:0000313" key="9">
    <source>
        <dbReference type="Proteomes" id="UP000620156"/>
    </source>
</evidence>
<proteinExistence type="inferred from homology"/>
<feature type="region of interest" description="Disordered" evidence="4">
    <location>
        <begin position="1"/>
        <end position="25"/>
    </location>
</feature>
<dbReference type="InterPro" id="IPR006104">
    <property type="entry name" value="Glyco_hydro_2_N"/>
</dbReference>
<comment type="similarity">
    <text evidence="1">Belongs to the glycosyl hydrolase 2 family.</text>
</comment>
<dbReference type="EMBL" id="BMQK01000003">
    <property type="protein sequence ID" value="GGQ51605.1"/>
    <property type="molecule type" value="Genomic_DNA"/>
</dbReference>
<dbReference type="RefSeq" id="WP_189216430.1">
    <property type="nucleotide sequence ID" value="NZ_BMQK01000003.1"/>
</dbReference>
<dbReference type="InterPro" id="IPR036156">
    <property type="entry name" value="Beta-gal/glucu_dom_sf"/>
</dbReference>
<evidence type="ECO:0000259" key="5">
    <source>
        <dbReference type="Pfam" id="PF00703"/>
    </source>
</evidence>
<evidence type="ECO:0000256" key="1">
    <source>
        <dbReference type="ARBA" id="ARBA00007401"/>
    </source>
</evidence>
<dbReference type="InterPro" id="IPR051913">
    <property type="entry name" value="GH2_Domain-Containing"/>
</dbReference>
<dbReference type="SUPFAM" id="SSF51445">
    <property type="entry name" value="(Trans)glycosidases"/>
    <property type="match status" value="1"/>
</dbReference>
<keyword evidence="9" id="KW-1185">Reference proteome</keyword>
<evidence type="ECO:0000259" key="7">
    <source>
        <dbReference type="Pfam" id="PF02837"/>
    </source>
</evidence>
<evidence type="ECO:0000259" key="6">
    <source>
        <dbReference type="Pfam" id="PF02836"/>
    </source>
</evidence>
<dbReference type="Gene3D" id="3.20.20.80">
    <property type="entry name" value="Glycosidases"/>
    <property type="match status" value="1"/>
</dbReference>
<dbReference type="SUPFAM" id="SSF49785">
    <property type="entry name" value="Galactose-binding domain-like"/>
    <property type="match status" value="1"/>
</dbReference>
<dbReference type="Gene3D" id="2.60.40.10">
    <property type="entry name" value="Immunoglobulins"/>
    <property type="match status" value="1"/>
</dbReference>